<organism evidence="1 2">
    <name type="scientific">Favolaschia claudopus</name>
    <dbReference type="NCBI Taxonomy" id="2862362"/>
    <lineage>
        <taxon>Eukaryota</taxon>
        <taxon>Fungi</taxon>
        <taxon>Dikarya</taxon>
        <taxon>Basidiomycota</taxon>
        <taxon>Agaricomycotina</taxon>
        <taxon>Agaricomycetes</taxon>
        <taxon>Agaricomycetidae</taxon>
        <taxon>Agaricales</taxon>
        <taxon>Marasmiineae</taxon>
        <taxon>Mycenaceae</taxon>
        <taxon>Favolaschia</taxon>
    </lineage>
</organism>
<keyword evidence="2" id="KW-1185">Reference proteome</keyword>
<gene>
    <name evidence="1" type="ORF">R3P38DRAFT_3173803</name>
</gene>
<comment type="caution">
    <text evidence="1">The sequence shown here is derived from an EMBL/GenBank/DDBJ whole genome shotgun (WGS) entry which is preliminary data.</text>
</comment>
<sequence>MEDAGLLARADVDGATLLDRMLEELGRIDDDTAEELSLTDEELTRAEDDALDRETEAELPIEEEWTDSELLGRALAELLRRTLELDRTADDDATLLVRAADEALLDRTADEERTEDGEARVDELALESDTAEEAMLLDRAAEDILLLERAADDEDARMDEDGSALLERAEEAELLGLVLEELDRATEDDGALL</sequence>
<accession>A0AAW0DFX0</accession>
<dbReference type="Proteomes" id="UP001362999">
    <property type="component" value="Unassembled WGS sequence"/>
</dbReference>
<dbReference type="EMBL" id="JAWWNJ010000008">
    <property type="protein sequence ID" value="KAK7050430.1"/>
    <property type="molecule type" value="Genomic_DNA"/>
</dbReference>
<evidence type="ECO:0000313" key="2">
    <source>
        <dbReference type="Proteomes" id="UP001362999"/>
    </source>
</evidence>
<reference evidence="1 2" key="1">
    <citation type="journal article" date="2024" name="J Genomics">
        <title>Draft genome sequencing and assembly of Favolaschia claudopus CIRM-BRFM 2984 isolated from oak limbs.</title>
        <authorList>
            <person name="Navarro D."/>
            <person name="Drula E."/>
            <person name="Chaduli D."/>
            <person name="Cazenave R."/>
            <person name="Ahrendt S."/>
            <person name="Wang J."/>
            <person name="Lipzen A."/>
            <person name="Daum C."/>
            <person name="Barry K."/>
            <person name="Grigoriev I.V."/>
            <person name="Favel A."/>
            <person name="Rosso M.N."/>
            <person name="Martin F."/>
        </authorList>
    </citation>
    <scope>NUCLEOTIDE SEQUENCE [LARGE SCALE GENOMIC DNA]</scope>
    <source>
        <strain evidence="1 2">CIRM-BRFM 2984</strain>
    </source>
</reference>
<dbReference type="AlphaFoldDB" id="A0AAW0DFX0"/>
<proteinExistence type="predicted"/>
<protein>
    <submittedName>
        <fullName evidence="1">Uncharacterized protein</fullName>
    </submittedName>
</protein>
<evidence type="ECO:0000313" key="1">
    <source>
        <dbReference type="EMBL" id="KAK7050430.1"/>
    </source>
</evidence>
<name>A0AAW0DFX0_9AGAR</name>